<dbReference type="Gene3D" id="3.20.20.140">
    <property type="entry name" value="Metal-dependent hydrolases"/>
    <property type="match status" value="1"/>
</dbReference>
<dbReference type="EMBL" id="JBFDAA010000009">
    <property type="protein sequence ID" value="KAL1129126.1"/>
    <property type="molecule type" value="Genomic_DNA"/>
</dbReference>
<organism evidence="1 2">
    <name type="scientific">Ranatra chinensis</name>
    <dbReference type="NCBI Taxonomy" id="642074"/>
    <lineage>
        <taxon>Eukaryota</taxon>
        <taxon>Metazoa</taxon>
        <taxon>Ecdysozoa</taxon>
        <taxon>Arthropoda</taxon>
        <taxon>Hexapoda</taxon>
        <taxon>Insecta</taxon>
        <taxon>Pterygota</taxon>
        <taxon>Neoptera</taxon>
        <taxon>Paraneoptera</taxon>
        <taxon>Hemiptera</taxon>
        <taxon>Heteroptera</taxon>
        <taxon>Panheteroptera</taxon>
        <taxon>Nepomorpha</taxon>
        <taxon>Nepidae</taxon>
        <taxon>Ranatrinae</taxon>
        <taxon>Ranatra</taxon>
    </lineage>
</organism>
<proteinExistence type="predicted"/>
<dbReference type="AlphaFoldDB" id="A0ABD0YD32"/>
<dbReference type="Proteomes" id="UP001558652">
    <property type="component" value="Unassembled WGS sequence"/>
</dbReference>
<reference evidence="1 2" key="1">
    <citation type="submission" date="2024-07" db="EMBL/GenBank/DDBJ databases">
        <title>Chromosome-level genome assembly of the water stick insect Ranatra chinensis (Heteroptera: Nepidae).</title>
        <authorList>
            <person name="Liu X."/>
        </authorList>
    </citation>
    <scope>NUCLEOTIDE SEQUENCE [LARGE SCALE GENOMIC DNA]</scope>
    <source>
        <strain evidence="1">Cailab_2021Rc</strain>
        <tissue evidence="1">Muscle</tissue>
    </source>
</reference>
<gene>
    <name evidence="1" type="ORF">AAG570_013657</name>
</gene>
<name>A0ABD0YD32_9HEMI</name>
<evidence type="ECO:0000313" key="2">
    <source>
        <dbReference type="Proteomes" id="UP001558652"/>
    </source>
</evidence>
<accession>A0ABD0YD32</accession>
<comment type="caution">
    <text evidence="1">The sequence shown here is derived from an EMBL/GenBank/DDBJ whole genome shotgun (WGS) entry which is preliminary data.</text>
</comment>
<sequence length="157" mass="18150">MAISQNRCGPRARDDRPRHNDLAWNIRKFLHNQLGKFNFSEDLRMVEPWSKSNWSHTDLPRMKAGLIGAQGLFGVEYLLIPVHRSITTVPQEDRQFFRWSMFANFDVSPRGLRCTTLLFLSHGALSLEPSEANQACDELNPSPRVDTPAKQIFSYYR</sequence>
<keyword evidence="2" id="KW-1185">Reference proteome</keyword>
<protein>
    <submittedName>
        <fullName evidence="1">Uncharacterized protein</fullName>
    </submittedName>
</protein>
<evidence type="ECO:0000313" key="1">
    <source>
        <dbReference type="EMBL" id="KAL1129126.1"/>
    </source>
</evidence>